<dbReference type="AlphaFoldDB" id="Q8CIZ2"/>
<feature type="non-terminal residue" evidence="1">
    <location>
        <position position="68"/>
    </location>
</feature>
<protein>
    <submittedName>
        <fullName evidence="1">Uncharacterized protein</fullName>
    </submittedName>
</protein>
<accession>Q8CIZ2</accession>
<organism evidence="1">
    <name type="scientific">Alexandromys fortis</name>
    <name type="common">Reed vole</name>
    <name type="synonym">Microtus fortis</name>
    <dbReference type="NCBI Taxonomy" id="100897"/>
    <lineage>
        <taxon>Eukaryota</taxon>
        <taxon>Metazoa</taxon>
        <taxon>Chordata</taxon>
        <taxon>Craniata</taxon>
        <taxon>Vertebrata</taxon>
        <taxon>Euteleostomi</taxon>
        <taxon>Mammalia</taxon>
        <taxon>Eutheria</taxon>
        <taxon>Euarchontoglires</taxon>
        <taxon>Glires</taxon>
        <taxon>Rodentia</taxon>
        <taxon>Myomorpha</taxon>
        <taxon>Muroidea</taxon>
        <taxon>Cricetidae</taxon>
        <taxon>Arvicolinae</taxon>
        <taxon>Alexandromys</taxon>
    </lineage>
</organism>
<dbReference type="EMBL" id="AF541264">
    <property type="protein sequence ID" value="AAN28724.1"/>
    <property type="molecule type" value="Genomic_DNA"/>
</dbReference>
<feature type="non-terminal residue" evidence="1">
    <location>
        <position position="1"/>
    </location>
</feature>
<reference evidence="1" key="1">
    <citation type="submission" date="2002-08" db="EMBL/GenBank/DDBJ databases">
        <title>A new allele of Microtus Fortis unknown gene.</title>
        <authorList>
            <person name="Hu W.-X."/>
            <person name="Xu B."/>
            <person name="Yang R."/>
        </authorList>
    </citation>
    <scope>NUCLEOTIDE SEQUENCE</scope>
</reference>
<evidence type="ECO:0000313" key="1">
    <source>
        <dbReference type="EMBL" id="AAN28724.1"/>
    </source>
</evidence>
<proteinExistence type="predicted"/>
<sequence length="68" mass="7687">VLLLFILSPCQPHLSLPLHRYWPVIFLLGPSGVLDRHSNTASELNKYSINKSYTPENNIPPNSLFPCL</sequence>
<name>Q8CIZ2_ALEFO</name>